<protein>
    <submittedName>
        <fullName evidence="1">Uncharacterized protein</fullName>
    </submittedName>
</protein>
<dbReference type="EMBL" id="GBXM01037867">
    <property type="protein sequence ID" value="JAH70710.1"/>
    <property type="molecule type" value="Transcribed_RNA"/>
</dbReference>
<sequence>MGLGRAFAINFPVFQMQIKLRVGLQLHCRSQPICI</sequence>
<reference evidence="1" key="1">
    <citation type="submission" date="2014-11" db="EMBL/GenBank/DDBJ databases">
        <authorList>
            <person name="Amaro Gonzalez C."/>
        </authorList>
    </citation>
    <scope>NUCLEOTIDE SEQUENCE</scope>
</reference>
<evidence type="ECO:0000313" key="1">
    <source>
        <dbReference type="EMBL" id="JAH70710.1"/>
    </source>
</evidence>
<proteinExistence type="predicted"/>
<reference evidence="1" key="2">
    <citation type="journal article" date="2015" name="Fish Shellfish Immunol.">
        <title>Early steps in the European eel (Anguilla anguilla)-Vibrio vulnificus interaction in the gills: Role of the RtxA13 toxin.</title>
        <authorList>
            <person name="Callol A."/>
            <person name="Pajuelo D."/>
            <person name="Ebbesson L."/>
            <person name="Teles M."/>
            <person name="MacKenzie S."/>
            <person name="Amaro C."/>
        </authorList>
    </citation>
    <scope>NUCLEOTIDE SEQUENCE</scope>
</reference>
<dbReference type="AlphaFoldDB" id="A0A0E9UZS3"/>
<organism evidence="1">
    <name type="scientific">Anguilla anguilla</name>
    <name type="common">European freshwater eel</name>
    <name type="synonym">Muraena anguilla</name>
    <dbReference type="NCBI Taxonomy" id="7936"/>
    <lineage>
        <taxon>Eukaryota</taxon>
        <taxon>Metazoa</taxon>
        <taxon>Chordata</taxon>
        <taxon>Craniata</taxon>
        <taxon>Vertebrata</taxon>
        <taxon>Euteleostomi</taxon>
        <taxon>Actinopterygii</taxon>
        <taxon>Neopterygii</taxon>
        <taxon>Teleostei</taxon>
        <taxon>Anguilliformes</taxon>
        <taxon>Anguillidae</taxon>
        <taxon>Anguilla</taxon>
    </lineage>
</organism>
<accession>A0A0E9UZS3</accession>
<name>A0A0E9UZS3_ANGAN</name>